<dbReference type="Proteomes" id="UP000199202">
    <property type="component" value="Unassembled WGS sequence"/>
</dbReference>
<dbReference type="EMBL" id="FNDJ01000058">
    <property type="protein sequence ID" value="SDM82708.1"/>
    <property type="molecule type" value="Genomic_DNA"/>
</dbReference>
<evidence type="ECO:0000313" key="3">
    <source>
        <dbReference type="Proteomes" id="UP000199202"/>
    </source>
</evidence>
<organism evidence="2 3">
    <name type="scientific">Nonomuraea jiangxiensis</name>
    <dbReference type="NCBI Taxonomy" id="633440"/>
    <lineage>
        <taxon>Bacteria</taxon>
        <taxon>Bacillati</taxon>
        <taxon>Actinomycetota</taxon>
        <taxon>Actinomycetes</taxon>
        <taxon>Streptosporangiales</taxon>
        <taxon>Streptosporangiaceae</taxon>
        <taxon>Nonomuraea</taxon>
    </lineage>
</organism>
<dbReference type="STRING" id="633440.SAMN05421869_15823"/>
<proteinExistence type="predicted"/>
<evidence type="ECO:0000256" key="1">
    <source>
        <dbReference type="SAM" id="MobiDB-lite"/>
    </source>
</evidence>
<gene>
    <name evidence="2" type="ORF">SAMN05421869_15823</name>
</gene>
<reference evidence="2 3" key="1">
    <citation type="submission" date="2016-10" db="EMBL/GenBank/DDBJ databases">
        <authorList>
            <person name="de Groot N.N."/>
        </authorList>
    </citation>
    <scope>NUCLEOTIDE SEQUENCE [LARGE SCALE GENOMIC DNA]</scope>
    <source>
        <strain evidence="2 3">CGMCC 4.6533</strain>
    </source>
</reference>
<dbReference type="InterPro" id="IPR049735">
    <property type="entry name" value="NovE/LmbU-like"/>
</dbReference>
<dbReference type="AlphaFoldDB" id="A0A1G9WDX5"/>
<name>A0A1G9WDX5_9ACTN</name>
<evidence type="ECO:0000313" key="2">
    <source>
        <dbReference type="EMBL" id="SDM82708.1"/>
    </source>
</evidence>
<feature type="region of interest" description="Disordered" evidence="1">
    <location>
        <begin position="1"/>
        <end position="47"/>
    </location>
</feature>
<protein>
    <submittedName>
        <fullName evidence="2">Uncharacterized protein</fullName>
    </submittedName>
</protein>
<dbReference type="NCBIfam" id="NF038070">
    <property type="entry name" value="LmbU_fam_TF"/>
    <property type="match status" value="1"/>
</dbReference>
<keyword evidence="3" id="KW-1185">Reference proteome</keyword>
<accession>A0A1G9WDX5</accession>
<sequence>MPQHRREESAGEMTPPTGQSPSTRADALVNGSRTRDRRASFPQRPGVDRVAETRRTSLHLPERISLEGWQRIGEQISLISDASTWWLGDWLVYGQNSFPERYRQAMERSSLDYQTLRNYAWIARKVEPSRRHGRLSIQHHAEVAALPADEQTGWLDQAERGGWSRNELRRRVRASRRDLPADTEATGLFHLKVSQAQRRLWEAAADQAAQSLADWVTSVLDEAAQQQKGSAGSR</sequence>